<keyword evidence="3" id="KW-1185">Reference proteome</keyword>
<comment type="caution">
    <text evidence="2">The sequence shown here is derived from an EMBL/GenBank/DDBJ whole genome shotgun (WGS) entry which is preliminary data.</text>
</comment>
<dbReference type="SUPFAM" id="SSF53474">
    <property type="entry name" value="alpha/beta-Hydrolases"/>
    <property type="match status" value="1"/>
</dbReference>
<accession>A0A4R6IGB1</accession>
<dbReference type="RefSeq" id="WP_133557422.1">
    <property type="nucleotide sequence ID" value="NZ_SNWM01000004.1"/>
</dbReference>
<gene>
    <name evidence="2" type="ORF">CLV32_3340</name>
</gene>
<evidence type="ECO:0000259" key="1">
    <source>
        <dbReference type="Pfam" id="PF12697"/>
    </source>
</evidence>
<dbReference type="AlphaFoldDB" id="A0A4R6IGB1"/>
<dbReference type="OrthoDB" id="659408at2"/>
<dbReference type="Proteomes" id="UP000295499">
    <property type="component" value="Unassembled WGS sequence"/>
</dbReference>
<proteinExistence type="predicted"/>
<name>A0A4R6IGB1_9SPHI</name>
<dbReference type="EMBL" id="SNWM01000004">
    <property type="protein sequence ID" value="TDO20707.1"/>
    <property type="molecule type" value="Genomic_DNA"/>
</dbReference>
<protein>
    <recommendedName>
        <fullName evidence="1">AB hydrolase-1 domain-containing protein</fullName>
    </recommendedName>
</protein>
<dbReference type="InterPro" id="IPR000073">
    <property type="entry name" value="AB_hydrolase_1"/>
</dbReference>
<dbReference type="Gene3D" id="3.40.50.1820">
    <property type="entry name" value="alpha/beta hydrolase"/>
    <property type="match status" value="1"/>
</dbReference>
<reference evidence="2 3" key="1">
    <citation type="submission" date="2019-03" db="EMBL/GenBank/DDBJ databases">
        <title>Genomic Encyclopedia of Archaeal and Bacterial Type Strains, Phase II (KMG-II): from individual species to whole genera.</title>
        <authorList>
            <person name="Goeker M."/>
        </authorList>
    </citation>
    <scope>NUCLEOTIDE SEQUENCE [LARGE SCALE GENOMIC DNA]</scope>
    <source>
        <strain evidence="2 3">DSM 19034</strain>
    </source>
</reference>
<evidence type="ECO:0000313" key="2">
    <source>
        <dbReference type="EMBL" id="TDO20707.1"/>
    </source>
</evidence>
<dbReference type="Pfam" id="PF12697">
    <property type="entry name" value="Abhydrolase_6"/>
    <property type="match status" value="1"/>
</dbReference>
<organism evidence="2 3">
    <name type="scientific">Pedobacter duraquae</name>
    <dbReference type="NCBI Taxonomy" id="425511"/>
    <lineage>
        <taxon>Bacteria</taxon>
        <taxon>Pseudomonadati</taxon>
        <taxon>Bacteroidota</taxon>
        <taxon>Sphingobacteriia</taxon>
        <taxon>Sphingobacteriales</taxon>
        <taxon>Sphingobacteriaceae</taxon>
        <taxon>Pedobacter</taxon>
    </lineage>
</organism>
<feature type="domain" description="AB hydrolase-1" evidence="1">
    <location>
        <begin position="14"/>
        <end position="213"/>
    </location>
</feature>
<sequence length="228" mass="25775">MTGKLEDKRSRIYMISGLGADRRAFRKLVFPDEFEVVYLDWISEVRNESLADYAGRLALNIDSTVPFYLIGLSFGGMLATEISKILKPLHTFLISSLPVYSGLPWYYKLSGLLRLQKALPLSVIKNSNTFGLRFLGATTADGKKLLKQLVADSNPAFIKWALTAILTWRNEVRPENLTHIHGNTDFILPSRYLKPDVTIINGGHFMVYVNAEEIRTIILDKIQSKIVL</sequence>
<evidence type="ECO:0000313" key="3">
    <source>
        <dbReference type="Proteomes" id="UP000295499"/>
    </source>
</evidence>
<dbReference type="InterPro" id="IPR029058">
    <property type="entry name" value="AB_hydrolase_fold"/>
</dbReference>